<proteinExistence type="predicted"/>
<protein>
    <recommendedName>
        <fullName evidence="3">DUF2141 domain-containing protein</fullName>
    </recommendedName>
</protein>
<evidence type="ECO:0000313" key="2">
    <source>
        <dbReference type="Proteomes" id="UP001555786"/>
    </source>
</evidence>
<gene>
    <name evidence="1" type="ORF">ABXS05_26495</name>
</gene>
<keyword evidence="2" id="KW-1185">Reference proteome</keyword>
<accession>A0ABV3PTZ1</accession>
<evidence type="ECO:0000313" key="1">
    <source>
        <dbReference type="EMBL" id="MEW9309127.1"/>
    </source>
</evidence>
<sequence>MLMQAANPMMKAAIRRGAFLPSAKLRYPGLERWRPLLAKTTLLAIVGACWVQSVCADQPPQRTMICREGDNAMEFVLDGKGTAKLKKTTGLALLLFPDLREEDWTVKVVLEQGVYGLQVANSRGALLSIPSIAAKTIGRMTWNHPENSKVDLLCDINVRR</sequence>
<organism evidence="1 2">
    <name type="scientific">Labrys neptuniae</name>
    <dbReference type="NCBI Taxonomy" id="376174"/>
    <lineage>
        <taxon>Bacteria</taxon>
        <taxon>Pseudomonadati</taxon>
        <taxon>Pseudomonadota</taxon>
        <taxon>Alphaproteobacteria</taxon>
        <taxon>Hyphomicrobiales</taxon>
        <taxon>Xanthobacteraceae</taxon>
        <taxon>Labrys</taxon>
    </lineage>
</organism>
<comment type="caution">
    <text evidence="1">The sequence shown here is derived from an EMBL/GenBank/DDBJ whole genome shotgun (WGS) entry which is preliminary data.</text>
</comment>
<dbReference type="RefSeq" id="WP_367625924.1">
    <property type="nucleotide sequence ID" value="NZ_JBFNQD010000012.1"/>
</dbReference>
<reference evidence="1 2" key="1">
    <citation type="submission" date="2024-07" db="EMBL/GenBank/DDBJ databases">
        <title>Description of Labrys sedimenti sp. nov., isolated from a diclofenac-degrading enrichment culture.</title>
        <authorList>
            <person name="Tancsics A."/>
            <person name="Csepanyi A."/>
        </authorList>
    </citation>
    <scope>NUCLEOTIDE SEQUENCE [LARGE SCALE GENOMIC DNA]</scope>
    <source>
        <strain evidence="1 2">LMG 23578</strain>
    </source>
</reference>
<name>A0ABV3PTZ1_9HYPH</name>
<dbReference type="Proteomes" id="UP001555786">
    <property type="component" value="Unassembled WGS sequence"/>
</dbReference>
<evidence type="ECO:0008006" key="3">
    <source>
        <dbReference type="Google" id="ProtNLM"/>
    </source>
</evidence>
<dbReference type="EMBL" id="JBFNQD010000012">
    <property type="protein sequence ID" value="MEW9309127.1"/>
    <property type="molecule type" value="Genomic_DNA"/>
</dbReference>